<proteinExistence type="predicted"/>
<protein>
    <recommendedName>
        <fullName evidence="4">Retrotransposon Copia-like N-terminal domain-containing protein</fullName>
    </recommendedName>
</protein>
<dbReference type="PANTHER" id="PTHR47481:SF10">
    <property type="entry name" value="COPIA-LIKE POLYPROTEIN_RETROTRANSPOSON"/>
    <property type="match status" value="1"/>
</dbReference>
<reference evidence="2" key="2">
    <citation type="submission" date="2020-03" db="EMBL/GenBank/DDBJ databases">
        <title>Walnut 2.0.</title>
        <authorList>
            <person name="Marrano A."/>
            <person name="Britton M."/>
            <person name="Zimin A.V."/>
            <person name="Zaini P.A."/>
            <person name="Workman R."/>
            <person name="Puiu D."/>
            <person name="Bianco L."/>
            <person name="Allen B.J."/>
            <person name="Troggio M."/>
            <person name="Leslie C.A."/>
            <person name="Timp W."/>
            <person name="Dendekar A."/>
            <person name="Salzberg S.L."/>
            <person name="Neale D.B."/>
        </authorList>
    </citation>
    <scope>NUCLEOTIDE SEQUENCE</scope>
    <source>
        <tissue evidence="2">Leaves</tissue>
    </source>
</reference>
<dbReference type="Gramene" id="Jr07_28930_p1">
    <property type="protein sequence ID" value="cds.Jr07_28930_p1"/>
    <property type="gene ID" value="Jr07_28930"/>
</dbReference>
<feature type="compositionally biased region" description="Basic and acidic residues" evidence="1">
    <location>
        <begin position="368"/>
        <end position="379"/>
    </location>
</feature>
<gene>
    <name evidence="2" type="ORF">F2P56_016430</name>
</gene>
<sequence>MAISSDSPPPSSNLSSFSHIISTKLTTDNYLLWKVQISAYLRGQDLFQYIDGSLSSPPKTITDSTTNIPKLNPAFLSWQRTDQLVLSVLFSSLSDSILGHVLSSIMARDLWVRLASMFASHSQAKEFQIRFQLTNLSRGDQPMSEYFGKVRMLADSLAATGNPLPEKEIVTYLLNGLGQAYEPFITSVTTRADPLSSEELYQLLFIHEARTAHFTRTTLSPIEPAANFSASSGKDRGRGRGNGCQGRGRGRFNSNSRGGRTHSFTNPPPHYTAQRPTCQVCNKSGHVALQCRYRFDHSYQLEAPRSFSANYTAPASFSDSSWYPDSAATHHITNDLSNLNISSEQYSGGETIRVGDGNGLPIQNFGQTHEDNPPHRANA</sequence>
<organism evidence="2 3">
    <name type="scientific">Juglans regia</name>
    <name type="common">English walnut</name>
    <dbReference type="NCBI Taxonomy" id="51240"/>
    <lineage>
        <taxon>Eukaryota</taxon>
        <taxon>Viridiplantae</taxon>
        <taxon>Streptophyta</taxon>
        <taxon>Embryophyta</taxon>
        <taxon>Tracheophyta</taxon>
        <taxon>Spermatophyta</taxon>
        <taxon>Magnoliopsida</taxon>
        <taxon>eudicotyledons</taxon>
        <taxon>Gunneridae</taxon>
        <taxon>Pentapetalae</taxon>
        <taxon>rosids</taxon>
        <taxon>fabids</taxon>
        <taxon>Fagales</taxon>
        <taxon>Juglandaceae</taxon>
        <taxon>Juglans</taxon>
    </lineage>
</organism>
<feature type="region of interest" description="Disordered" evidence="1">
    <location>
        <begin position="225"/>
        <end position="271"/>
    </location>
</feature>
<evidence type="ECO:0000313" key="2">
    <source>
        <dbReference type="EMBL" id="KAF5466512.1"/>
    </source>
</evidence>
<accession>A0A833XHH6</accession>
<evidence type="ECO:0000313" key="3">
    <source>
        <dbReference type="Proteomes" id="UP000619265"/>
    </source>
</evidence>
<dbReference type="EMBL" id="LIHL02000007">
    <property type="protein sequence ID" value="KAF5466512.1"/>
    <property type="molecule type" value="Genomic_DNA"/>
</dbReference>
<name>A0A833XHH6_JUGRE</name>
<dbReference type="Proteomes" id="UP000619265">
    <property type="component" value="Unassembled WGS sequence"/>
</dbReference>
<dbReference type="PANTHER" id="PTHR47481">
    <property type="match status" value="1"/>
</dbReference>
<comment type="caution">
    <text evidence="2">The sequence shown here is derived from an EMBL/GenBank/DDBJ whole genome shotgun (WGS) entry which is preliminary data.</text>
</comment>
<reference evidence="2" key="1">
    <citation type="submission" date="2015-10" db="EMBL/GenBank/DDBJ databases">
        <authorList>
            <person name="Martinez-Garcia P.J."/>
            <person name="Crepeau M.W."/>
            <person name="Puiu D."/>
            <person name="Gonzalez-Ibeas D."/>
            <person name="Whalen J."/>
            <person name="Stevens K."/>
            <person name="Paul R."/>
            <person name="Butterfield T."/>
            <person name="Britton M."/>
            <person name="Reagan R."/>
            <person name="Chakraborty S."/>
            <person name="Walawage S.L."/>
            <person name="Vasquez-Gross H.A."/>
            <person name="Cardeno C."/>
            <person name="Famula R."/>
            <person name="Pratt K."/>
            <person name="Kuruganti S."/>
            <person name="Aradhya M.K."/>
            <person name="Leslie C.A."/>
            <person name="Dandekar A.M."/>
            <person name="Salzberg S.L."/>
            <person name="Wegrzyn J.L."/>
            <person name="Langley C.H."/>
            <person name="Neale D.B."/>
        </authorList>
    </citation>
    <scope>NUCLEOTIDE SEQUENCE</scope>
    <source>
        <tissue evidence="2">Leaves</tissue>
    </source>
</reference>
<feature type="region of interest" description="Disordered" evidence="1">
    <location>
        <begin position="357"/>
        <end position="379"/>
    </location>
</feature>
<evidence type="ECO:0008006" key="4">
    <source>
        <dbReference type="Google" id="ProtNLM"/>
    </source>
</evidence>
<dbReference type="AlphaFoldDB" id="A0A833XHH6"/>
<evidence type="ECO:0000256" key="1">
    <source>
        <dbReference type="SAM" id="MobiDB-lite"/>
    </source>
</evidence>
<dbReference type="Pfam" id="PF14223">
    <property type="entry name" value="Retrotran_gag_2"/>
    <property type="match status" value="1"/>
</dbReference>